<evidence type="ECO:0000256" key="13">
    <source>
        <dbReference type="ARBA" id="ARBA00022993"/>
    </source>
</evidence>
<evidence type="ECO:0000256" key="8">
    <source>
        <dbReference type="ARBA" id="ARBA00022679"/>
    </source>
</evidence>
<gene>
    <name evidence="16" type="primary">coaX</name>
    <name evidence="17" type="ORF">E6G99_09845</name>
</gene>
<evidence type="ECO:0000313" key="17">
    <source>
        <dbReference type="EMBL" id="TMJ05283.1"/>
    </source>
</evidence>
<keyword evidence="8 16" id="KW-0808">Transferase</keyword>
<evidence type="ECO:0000256" key="11">
    <source>
        <dbReference type="ARBA" id="ARBA00022840"/>
    </source>
</evidence>
<comment type="subcellular location">
    <subcellularLocation>
        <location evidence="3 16">Cytoplasm</location>
    </subcellularLocation>
</comment>
<dbReference type="InterPro" id="IPR043129">
    <property type="entry name" value="ATPase_NBD"/>
</dbReference>
<dbReference type="NCBIfam" id="NF009848">
    <property type="entry name" value="PRK13318.1-6"/>
    <property type="match status" value="1"/>
</dbReference>
<comment type="function">
    <text evidence="16">Catalyzes the phosphorylation of pantothenate (Pan), the first step in CoA biosynthesis.</text>
</comment>
<dbReference type="GO" id="GO:0015937">
    <property type="term" value="P:coenzyme A biosynthetic process"/>
    <property type="evidence" value="ECO:0007669"/>
    <property type="project" value="UniProtKB-UniRule"/>
</dbReference>
<feature type="binding site" evidence="16">
    <location>
        <position position="100"/>
    </location>
    <ligand>
        <name>substrate</name>
    </ligand>
</feature>
<keyword evidence="11 16" id="KW-0067">ATP-binding</keyword>
<dbReference type="CDD" id="cd24015">
    <property type="entry name" value="ASKHA_NBD_PanK-III"/>
    <property type="match status" value="1"/>
</dbReference>
<name>A0A537LB94_9BACT</name>
<dbReference type="PANTHER" id="PTHR34265:SF1">
    <property type="entry name" value="TYPE III PANTOTHENATE KINASE"/>
    <property type="match status" value="1"/>
</dbReference>
<feature type="binding site" evidence="16">
    <location>
        <begin position="107"/>
        <end position="110"/>
    </location>
    <ligand>
        <name>substrate</name>
    </ligand>
</feature>
<sequence length="267" mass="28900">MLLAININNTQIKVGGYRGSDLLVHWRIATDLNKTDDEYAMILRGLFQYAGLEFAKAESAAISSVVPPLTDVFERLCQRYFGVTALVVGPGVRTGMRILYEHPKEVGADRICNAIAVHEKYGGPAIVVDFGTATTFTAVSADGDFLGGAIAPGIGISVDALTEHTAQLPRVELTKPKTVIGRSTVAAMQAGIIFGFAGQVEEIVRRMRAELGGRANVVATGGWAELIVEECRCFDHLDPLLTLEGLRIIYERNRMPLDDPGSLRART</sequence>
<comment type="cofactor">
    <cofactor evidence="2">
        <name>K(+)</name>
        <dbReference type="ChEBI" id="CHEBI:29103"/>
    </cofactor>
</comment>
<feature type="active site" description="Proton acceptor" evidence="16">
    <location>
        <position position="109"/>
    </location>
</feature>
<dbReference type="AlphaFoldDB" id="A0A537LB94"/>
<protein>
    <recommendedName>
        <fullName evidence="15 16">Type III pantothenate kinase</fullName>
        <ecNumber evidence="6 16">2.7.1.33</ecNumber>
    </recommendedName>
    <alternativeName>
        <fullName evidence="16">PanK-III</fullName>
    </alternativeName>
    <alternativeName>
        <fullName evidence="16">Pantothenic acid kinase</fullName>
    </alternativeName>
</protein>
<evidence type="ECO:0000256" key="6">
    <source>
        <dbReference type="ARBA" id="ARBA00012102"/>
    </source>
</evidence>
<dbReference type="Pfam" id="PF03309">
    <property type="entry name" value="Pan_kinase"/>
    <property type="match status" value="1"/>
</dbReference>
<dbReference type="NCBIfam" id="NF009855">
    <property type="entry name" value="PRK13321.1"/>
    <property type="match status" value="1"/>
</dbReference>
<evidence type="ECO:0000256" key="15">
    <source>
        <dbReference type="ARBA" id="ARBA00040883"/>
    </source>
</evidence>
<dbReference type="EC" id="2.7.1.33" evidence="6 16"/>
<dbReference type="InterPro" id="IPR004619">
    <property type="entry name" value="Type_III_PanK"/>
</dbReference>
<dbReference type="SUPFAM" id="SSF53067">
    <property type="entry name" value="Actin-like ATPase domain"/>
    <property type="match status" value="2"/>
</dbReference>
<keyword evidence="10 16" id="KW-0418">Kinase</keyword>
<evidence type="ECO:0000256" key="16">
    <source>
        <dbReference type="HAMAP-Rule" id="MF_01274"/>
    </source>
</evidence>
<comment type="catalytic activity">
    <reaction evidence="1 16">
        <text>(R)-pantothenate + ATP = (R)-4'-phosphopantothenate + ADP + H(+)</text>
        <dbReference type="Rhea" id="RHEA:16373"/>
        <dbReference type="ChEBI" id="CHEBI:10986"/>
        <dbReference type="ChEBI" id="CHEBI:15378"/>
        <dbReference type="ChEBI" id="CHEBI:29032"/>
        <dbReference type="ChEBI" id="CHEBI:30616"/>
        <dbReference type="ChEBI" id="CHEBI:456216"/>
        <dbReference type="EC" id="2.7.1.33"/>
    </reaction>
</comment>
<accession>A0A537LB94</accession>
<evidence type="ECO:0000256" key="7">
    <source>
        <dbReference type="ARBA" id="ARBA00022490"/>
    </source>
</evidence>
<dbReference type="Proteomes" id="UP000318661">
    <property type="component" value="Unassembled WGS sequence"/>
</dbReference>
<evidence type="ECO:0000256" key="10">
    <source>
        <dbReference type="ARBA" id="ARBA00022777"/>
    </source>
</evidence>
<evidence type="ECO:0000256" key="3">
    <source>
        <dbReference type="ARBA" id="ARBA00004496"/>
    </source>
</evidence>
<feature type="binding site" evidence="16">
    <location>
        <position position="132"/>
    </location>
    <ligand>
        <name>ATP</name>
        <dbReference type="ChEBI" id="CHEBI:30616"/>
    </ligand>
</feature>
<evidence type="ECO:0000256" key="9">
    <source>
        <dbReference type="ARBA" id="ARBA00022741"/>
    </source>
</evidence>
<dbReference type="PANTHER" id="PTHR34265">
    <property type="entry name" value="TYPE III PANTOTHENATE KINASE"/>
    <property type="match status" value="1"/>
</dbReference>
<comment type="cofactor">
    <cofactor evidence="16">
        <name>NH4(+)</name>
        <dbReference type="ChEBI" id="CHEBI:28938"/>
    </cofactor>
    <cofactor evidence="16">
        <name>K(+)</name>
        <dbReference type="ChEBI" id="CHEBI:29103"/>
    </cofactor>
    <text evidence="16">A monovalent cation. Ammonium or potassium.</text>
</comment>
<dbReference type="GO" id="GO:0005524">
    <property type="term" value="F:ATP binding"/>
    <property type="evidence" value="ECO:0007669"/>
    <property type="project" value="UniProtKB-UniRule"/>
</dbReference>
<keyword evidence="12 16" id="KW-0630">Potassium</keyword>
<dbReference type="GO" id="GO:0005737">
    <property type="term" value="C:cytoplasm"/>
    <property type="evidence" value="ECO:0007669"/>
    <property type="project" value="UniProtKB-SubCell"/>
</dbReference>
<reference evidence="17 18" key="1">
    <citation type="journal article" date="2019" name="Nat. Microbiol.">
        <title>Mediterranean grassland soil C-N compound turnover is dependent on rainfall and depth, and is mediated by genomically divergent microorganisms.</title>
        <authorList>
            <person name="Diamond S."/>
            <person name="Andeer P.F."/>
            <person name="Li Z."/>
            <person name="Crits-Christoph A."/>
            <person name="Burstein D."/>
            <person name="Anantharaman K."/>
            <person name="Lane K.R."/>
            <person name="Thomas B.C."/>
            <person name="Pan C."/>
            <person name="Northen T.R."/>
            <person name="Banfield J.F."/>
        </authorList>
    </citation>
    <scope>NUCLEOTIDE SEQUENCE [LARGE SCALE GENOMIC DNA]</scope>
    <source>
        <strain evidence="17">NP_2</strain>
    </source>
</reference>
<evidence type="ECO:0000256" key="5">
    <source>
        <dbReference type="ARBA" id="ARBA00011738"/>
    </source>
</evidence>
<comment type="caution">
    <text evidence="17">The sequence shown here is derived from an EMBL/GenBank/DDBJ whole genome shotgun (WGS) entry which is preliminary data.</text>
</comment>
<evidence type="ECO:0000256" key="12">
    <source>
        <dbReference type="ARBA" id="ARBA00022958"/>
    </source>
</evidence>
<dbReference type="UniPathway" id="UPA00241">
    <property type="reaction ID" value="UER00352"/>
</dbReference>
<dbReference type="NCBIfam" id="TIGR00671">
    <property type="entry name" value="baf"/>
    <property type="match status" value="1"/>
</dbReference>
<dbReference type="GO" id="GO:0046872">
    <property type="term" value="F:metal ion binding"/>
    <property type="evidence" value="ECO:0007669"/>
    <property type="project" value="UniProtKB-KW"/>
</dbReference>
<keyword evidence="16" id="KW-0479">Metal-binding</keyword>
<evidence type="ECO:0000256" key="4">
    <source>
        <dbReference type="ARBA" id="ARBA00005225"/>
    </source>
</evidence>
<evidence type="ECO:0000313" key="18">
    <source>
        <dbReference type="Proteomes" id="UP000318661"/>
    </source>
</evidence>
<comment type="subunit">
    <text evidence="5 16">Homodimer.</text>
</comment>
<proteinExistence type="inferred from homology"/>
<dbReference type="HAMAP" id="MF_01274">
    <property type="entry name" value="Pantothen_kinase_3"/>
    <property type="match status" value="1"/>
</dbReference>
<comment type="pathway">
    <text evidence="4 16">Cofactor biosynthesis; coenzyme A biosynthesis; CoA from (R)-pantothenate: step 1/5.</text>
</comment>
<organism evidence="17 18">
    <name type="scientific">Candidatus Segetimicrobium genomatis</name>
    <dbReference type="NCBI Taxonomy" id="2569760"/>
    <lineage>
        <taxon>Bacteria</taxon>
        <taxon>Bacillati</taxon>
        <taxon>Candidatus Sysuimicrobiota</taxon>
        <taxon>Candidatus Sysuimicrobiia</taxon>
        <taxon>Candidatus Sysuimicrobiales</taxon>
        <taxon>Candidatus Segetimicrobiaceae</taxon>
        <taxon>Candidatus Segetimicrobium</taxon>
    </lineage>
</organism>
<feature type="binding site" evidence="16">
    <location>
        <position position="129"/>
    </location>
    <ligand>
        <name>K(+)</name>
        <dbReference type="ChEBI" id="CHEBI:29103"/>
    </ligand>
</feature>
<comment type="similarity">
    <text evidence="14 16">Belongs to the type III pantothenate kinase family.</text>
</comment>
<dbReference type="EMBL" id="VBAJ01000250">
    <property type="protein sequence ID" value="TMJ05283.1"/>
    <property type="molecule type" value="Genomic_DNA"/>
</dbReference>
<dbReference type="Gene3D" id="3.30.420.40">
    <property type="match status" value="2"/>
</dbReference>
<feature type="binding site" evidence="16">
    <location>
        <begin position="6"/>
        <end position="13"/>
    </location>
    <ligand>
        <name>ATP</name>
        <dbReference type="ChEBI" id="CHEBI:30616"/>
    </ligand>
</feature>
<evidence type="ECO:0000256" key="2">
    <source>
        <dbReference type="ARBA" id="ARBA00001958"/>
    </source>
</evidence>
<evidence type="ECO:0000256" key="14">
    <source>
        <dbReference type="ARBA" id="ARBA00038036"/>
    </source>
</evidence>
<evidence type="ECO:0000256" key="1">
    <source>
        <dbReference type="ARBA" id="ARBA00001206"/>
    </source>
</evidence>
<feature type="binding site" evidence="16">
    <location>
        <position position="184"/>
    </location>
    <ligand>
        <name>substrate</name>
    </ligand>
</feature>
<keyword evidence="13 16" id="KW-0173">Coenzyme A biosynthesis</keyword>
<keyword evidence="7 16" id="KW-0963">Cytoplasm</keyword>
<keyword evidence="9 16" id="KW-0547">Nucleotide-binding</keyword>
<dbReference type="GO" id="GO:0004594">
    <property type="term" value="F:pantothenate kinase activity"/>
    <property type="evidence" value="ECO:0007669"/>
    <property type="project" value="UniProtKB-UniRule"/>
</dbReference>